<reference evidence="1 2" key="1">
    <citation type="submission" date="2018-11" db="EMBL/GenBank/DDBJ databases">
        <title>Genomes From Bacteria Associated with the Canine Oral Cavity: a Test Case for Automated Genome-Based Taxonomic Assignment.</title>
        <authorList>
            <person name="Coil D.A."/>
            <person name="Jospin G."/>
            <person name="Darling A.E."/>
            <person name="Wallis C."/>
            <person name="Davis I.J."/>
            <person name="Harris S."/>
            <person name="Eisen J.A."/>
            <person name="Holcombe L.J."/>
            <person name="O'Flynn C."/>
        </authorList>
    </citation>
    <scope>NUCLEOTIDE SEQUENCE [LARGE SCALE GENOMIC DNA]</scope>
    <source>
        <strain evidence="1 2">OH4621_COT-116</strain>
    </source>
</reference>
<organism evidence="1 2">
    <name type="scientific">Streptococcus minor</name>
    <dbReference type="NCBI Taxonomy" id="229549"/>
    <lineage>
        <taxon>Bacteria</taxon>
        <taxon>Bacillati</taxon>
        <taxon>Bacillota</taxon>
        <taxon>Bacilli</taxon>
        <taxon>Lactobacillales</taxon>
        <taxon>Streptococcaceae</taxon>
        <taxon>Streptococcus</taxon>
    </lineage>
</organism>
<proteinExistence type="predicted"/>
<dbReference type="Proteomes" id="UP000281771">
    <property type="component" value="Unassembled WGS sequence"/>
</dbReference>
<accession>A0A3P1V5S1</accession>
<sequence>MTEIHACLCGNWVNLSEDDDCKMGIHMTSPNIWWEENADIYSPITKTEADTMYQQDYVYIHYQGADYRIHPIFIQIVHK</sequence>
<dbReference type="EMBL" id="RQZA01000016">
    <property type="protein sequence ID" value="RRD29479.1"/>
    <property type="molecule type" value="Genomic_DNA"/>
</dbReference>
<dbReference type="AlphaFoldDB" id="A0A3P1V5S1"/>
<name>A0A3P1V5S1_9STRE</name>
<dbReference type="RefSeq" id="WP_124777989.1">
    <property type="nucleotide sequence ID" value="NZ_RQZA01000016.1"/>
</dbReference>
<evidence type="ECO:0000313" key="1">
    <source>
        <dbReference type="EMBL" id="RRD29479.1"/>
    </source>
</evidence>
<evidence type="ECO:0000313" key="2">
    <source>
        <dbReference type="Proteomes" id="UP000281771"/>
    </source>
</evidence>
<gene>
    <name evidence="1" type="ORF">EII38_09565</name>
</gene>
<protein>
    <submittedName>
        <fullName evidence="1">Uncharacterized protein</fullName>
    </submittedName>
</protein>
<keyword evidence="2" id="KW-1185">Reference proteome</keyword>
<comment type="caution">
    <text evidence="1">The sequence shown here is derived from an EMBL/GenBank/DDBJ whole genome shotgun (WGS) entry which is preliminary data.</text>
</comment>